<protein>
    <recommendedName>
        <fullName evidence="2">YiaAB two helix domain-containing protein</fullName>
    </recommendedName>
</protein>
<gene>
    <name evidence="3" type="ORF">M0H32_03230</name>
</gene>
<evidence type="ECO:0000313" key="3">
    <source>
        <dbReference type="EMBL" id="MCK7611164.1"/>
    </source>
</evidence>
<keyword evidence="4" id="KW-1185">Reference proteome</keyword>
<name>A0ABT0GP32_9HYPH</name>
<feature type="domain" description="YiaAB two helix" evidence="2">
    <location>
        <begin position="12"/>
        <end position="64"/>
    </location>
</feature>
<keyword evidence="1" id="KW-0812">Transmembrane</keyword>
<dbReference type="InterPro" id="IPR008024">
    <property type="entry name" value="YiaAB"/>
</dbReference>
<comment type="caution">
    <text evidence="3">The sequence shown here is derived from an EMBL/GenBank/DDBJ whole genome shotgun (WGS) entry which is preliminary data.</text>
</comment>
<dbReference type="Pfam" id="PF05360">
    <property type="entry name" value="YiaAB"/>
    <property type="match status" value="1"/>
</dbReference>
<evidence type="ECO:0000259" key="2">
    <source>
        <dbReference type="Pfam" id="PF05360"/>
    </source>
</evidence>
<dbReference type="InterPro" id="IPR038972">
    <property type="entry name" value="YiaA-like"/>
</dbReference>
<dbReference type="EMBL" id="JALNMJ010000002">
    <property type="protein sequence ID" value="MCK7611164.1"/>
    <property type="molecule type" value="Genomic_DNA"/>
</dbReference>
<keyword evidence="1" id="KW-1133">Transmembrane helix</keyword>
<evidence type="ECO:0000313" key="4">
    <source>
        <dbReference type="Proteomes" id="UP001431221"/>
    </source>
</evidence>
<dbReference type="RefSeq" id="WP_248150634.1">
    <property type="nucleotide sequence ID" value="NZ_JALNMJ010000002.1"/>
</dbReference>
<organism evidence="3 4">
    <name type="scientific">Roseibium sediminicola</name>
    <dbReference type="NCBI Taxonomy" id="2933272"/>
    <lineage>
        <taxon>Bacteria</taxon>
        <taxon>Pseudomonadati</taxon>
        <taxon>Pseudomonadota</taxon>
        <taxon>Alphaproteobacteria</taxon>
        <taxon>Hyphomicrobiales</taxon>
        <taxon>Stappiaceae</taxon>
        <taxon>Roseibium</taxon>
    </lineage>
</organism>
<dbReference type="Proteomes" id="UP001431221">
    <property type="component" value="Unassembled WGS sequence"/>
</dbReference>
<feature type="transmembrane region" description="Helical" evidence="1">
    <location>
        <begin position="12"/>
        <end position="31"/>
    </location>
</feature>
<dbReference type="PANTHER" id="PTHR37290:SF1">
    <property type="entry name" value="INNER MEMBRANE PROTEIN YIAA"/>
    <property type="match status" value="1"/>
</dbReference>
<proteinExistence type="predicted"/>
<reference evidence="3" key="1">
    <citation type="submission" date="2022-04" db="EMBL/GenBank/DDBJ databases">
        <title>Roseibium sp. CAU 1639 isolated from mud.</title>
        <authorList>
            <person name="Kim W."/>
        </authorList>
    </citation>
    <scope>NUCLEOTIDE SEQUENCE</scope>
    <source>
        <strain evidence="3">CAU 1639</strain>
    </source>
</reference>
<evidence type="ECO:0000256" key="1">
    <source>
        <dbReference type="SAM" id="Phobius"/>
    </source>
</evidence>
<keyword evidence="1" id="KW-0472">Membrane</keyword>
<accession>A0ABT0GP32</accession>
<dbReference type="PANTHER" id="PTHR37290">
    <property type="entry name" value="INNER MEMBRANE PROTEIN YIAA-RELATED"/>
    <property type="match status" value="1"/>
</dbReference>
<sequence length="93" mass="10462">MQDQTIKHSNNWMIFTAASFAVAAIMMALGIYNLEASFSAKGFYTMSAIMLVHTAVTLTKTLRDRDEADKFYNRLEDAKTEKLLMDVSKSDDA</sequence>